<name>A0A842HXB5_9SPHN</name>
<gene>
    <name evidence="1" type="ORF">H6P80_05645</name>
</gene>
<protein>
    <submittedName>
        <fullName evidence="1">Uncharacterized protein</fullName>
    </submittedName>
</protein>
<evidence type="ECO:0000313" key="2">
    <source>
        <dbReference type="Proteomes" id="UP000564378"/>
    </source>
</evidence>
<sequence length="164" mass="17634">MIGSVNKREFLAGSAIGAAWAFGGRLLGRGADGTSFDRRIAAALVDARTPLGEELASAARRAGVRTMRFDGADARIWRDARAGFGLRPGEAMIGLTGWSDWTLLRPALAEHRKLARTELRIDRSDMAPGELVPLLAGNINGRSPVRLRSGITRSGHTQFGWLVA</sequence>
<comment type="caution">
    <text evidence="1">The sequence shown here is derived from an EMBL/GenBank/DDBJ whole genome shotgun (WGS) entry which is preliminary data.</text>
</comment>
<dbReference type="EMBL" id="JACJVJ010000001">
    <property type="protein sequence ID" value="MBC2777103.1"/>
    <property type="molecule type" value="Genomic_DNA"/>
</dbReference>
<accession>A0A842HXB5</accession>
<dbReference type="Proteomes" id="UP000564378">
    <property type="component" value="Unassembled WGS sequence"/>
</dbReference>
<proteinExistence type="predicted"/>
<reference evidence="1 2" key="1">
    <citation type="submission" date="2020-08" db="EMBL/GenBank/DDBJ databases">
        <title>Draft genome sequence of Parasphingopyxis sp. GrpM-11.</title>
        <authorList>
            <person name="Oh J."/>
            <person name="Roh D.-H."/>
        </authorList>
    </citation>
    <scope>NUCLEOTIDE SEQUENCE [LARGE SCALE GENOMIC DNA]</scope>
    <source>
        <strain evidence="1 2">GrpM-11</strain>
    </source>
</reference>
<organism evidence="1 2">
    <name type="scientific">Parasphingopyxis marina</name>
    <dbReference type="NCBI Taxonomy" id="2761622"/>
    <lineage>
        <taxon>Bacteria</taxon>
        <taxon>Pseudomonadati</taxon>
        <taxon>Pseudomonadota</taxon>
        <taxon>Alphaproteobacteria</taxon>
        <taxon>Sphingomonadales</taxon>
        <taxon>Sphingomonadaceae</taxon>
        <taxon>Parasphingopyxis</taxon>
    </lineage>
</organism>
<evidence type="ECO:0000313" key="1">
    <source>
        <dbReference type="EMBL" id="MBC2777103.1"/>
    </source>
</evidence>
<dbReference type="RefSeq" id="WP_185800333.1">
    <property type="nucleotide sequence ID" value="NZ_JACJVJ010000001.1"/>
</dbReference>
<dbReference type="AlphaFoldDB" id="A0A842HXB5"/>
<keyword evidence="2" id="KW-1185">Reference proteome</keyword>